<evidence type="ECO:0000256" key="3">
    <source>
        <dbReference type="ARBA" id="ARBA00023242"/>
    </source>
</evidence>
<dbReference type="Proteomes" id="UP000075243">
    <property type="component" value="Unassembled WGS sequence"/>
</dbReference>
<feature type="domain" description="BZIP" evidence="5">
    <location>
        <begin position="148"/>
        <end position="217"/>
    </location>
</feature>
<dbReference type="PANTHER" id="PTHR46391">
    <property type="entry name" value="BASIC LEUCINE ZIPPER 34"/>
    <property type="match status" value="1"/>
</dbReference>
<feature type="coiled-coil region" evidence="4">
    <location>
        <begin position="194"/>
        <end position="237"/>
    </location>
</feature>
<evidence type="ECO:0000313" key="6">
    <source>
        <dbReference type="EMBL" id="KYP47548.1"/>
    </source>
</evidence>
<evidence type="ECO:0000256" key="1">
    <source>
        <dbReference type="ARBA" id="ARBA00023015"/>
    </source>
</evidence>
<dbReference type="OMA" id="QMEATEN"/>
<dbReference type="GO" id="GO:0005634">
    <property type="term" value="C:nucleus"/>
    <property type="evidence" value="ECO:0007669"/>
    <property type="project" value="TreeGrafter"/>
</dbReference>
<dbReference type="InterPro" id="IPR004827">
    <property type="entry name" value="bZIP"/>
</dbReference>
<keyword evidence="1" id="KW-0805">Transcription regulation</keyword>
<dbReference type="InterPro" id="IPR052483">
    <property type="entry name" value="bZIP_transcription_regulators"/>
</dbReference>
<evidence type="ECO:0000256" key="4">
    <source>
        <dbReference type="SAM" id="Coils"/>
    </source>
</evidence>
<dbReference type="SMART" id="SM00338">
    <property type="entry name" value="BRLZ"/>
    <property type="match status" value="1"/>
</dbReference>
<keyword evidence="4" id="KW-0175">Coiled coil</keyword>
<sequence length="272" mass="30674">MGEAGKKISLVKPIALKPFSFRDAGPSFQVWEGLLNKGLGDAEGSTNPNLDLKLGVAEGSTNPNLDLKLGNAEGRTNPNLDLKLGIADIYSAQAALYHCNNHTLDQAEENLINGGLFATPSVGISFNTNQNYEGQASKPAFDLKMPKKTEDPRLKGILRNRIYSRRYRMKKMHYMDHLEKLTNDLAISNIWQQIEETKKEHRALLIEQHQLKLQMEATENERLVKEVEIEKNKAEVNRLRELQFNQLQAKQNATRNSDDGLHAVKAQLDLNF</sequence>
<dbReference type="EMBL" id="KQ483524">
    <property type="protein sequence ID" value="KYP47548.1"/>
    <property type="molecule type" value="Genomic_DNA"/>
</dbReference>
<dbReference type="GO" id="GO:0045893">
    <property type="term" value="P:positive regulation of DNA-templated transcription"/>
    <property type="evidence" value="ECO:0007669"/>
    <property type="project" value="TreeGrafter"/>
</dbReference>
<organism evidence="6 7">
    <name type="scientific">Cajanus cajan</name>
    <name type="common">Pigeon pea</name>
    <name type="synonym">Cajanus indicus</name>
    <dbReference type="NCBI Taxonomy" id="3821"/>
    <lineage>
        <taxon>Eukaryota</taxon>
        <taxon>Viridiplantae</taxon>
        <taxon>Streptophyta</taxon>
        <taxon>Embryophyta</taxon>
        <taxon>Tracheophyta</taxon>
        <taxon>Spermatophyta</taxon>
        <taxon>Magnoliopsida</taxon>
        <taxon>eudicotyledons</taxon>
        <taxon>Gunneridae</taxon>
        <taxon>Pentapetalae</taxon>
        <taxon>rosids</taxon>
        <taxon>fabids</taxon>
        <taxon>Fabales</taxon>
        <taxon>Fabaceae</taxon>
        <taxon>Papilionoideae</taxon>
        <taxon>50 kb inversion clade</taxon>
        <taxon>NPAAA clade</taxon>
        <taxon>indigoferoid/millettioid clade</taxon>
        <taxon>Phaseoleae</taxon>
        <taxon>Cajanus</taxon>
    </lineage>
</organism>
<keyword evidence="3" id="KW-0539">Nucleus</keyword>
<dbReference type="GO" id="GO:0003677">
    <property type="term" value="F:DNA binding"/>
    <property type="evidence" value="ECO:0007669"/>
    <property type="project" value="TreeGrafter"/>
</dbReference>
<proteinExistence type="predicted"/>
<dbReference type="GO" id="GO:0003700">
    <property type="term" value="F:DNA-binding transcription factor activity"/>
    <property type="evidence" value="ECO:0007669"/>
    <property type="project" value="InterPro"/>
</dbReference>
<evidence type="ECO:0000259" key="5">
    <source>
        <dbReference type="SMART" id="SM00338"/>
    </source>
</evidence>
<reference evidence="6" key="1">
    <citation type="journal article" date="2012" name="Nat. Biotechnol.">
        <title>Draft genome sequence of pigeonpea (Cajanus cajan), an orphan legume crop of resource-poor farmers.</title>
        <authorList>
            <person name="Varshney R.K."/>
            <person name="Chen W."/>
            <person name="Li Y."/>
            <person name="Bharti A.K."/>
            <person name="Saxena R.K."/>
            <person name="Schlueter J.A."/>
            <person name="Donoghue M.T."/>
            <person name="Azam S."/>
            <person name="Fan G."/>
            <person name="Whaley A.M."/>
            <person name="Farmer A.D."/>
            <person name="Sheridan J."/>
            <person name="Iwata A."/>
            <person name="Tuteja R."/>
            <person name="Penmetsa R.V."/>
            <person name="Wu W."/>
            <person name="Upadhyaya H.D."/>
            <person name="Yang S.P."/>
            <person name="Shah T."/>
            <person name="Saxena K.B."/>
            <person name="Michael T."/>
            <person name="McCombie W.R."/>
            <person name="Yang B."/>
            <person name="Zhang G."/>
            <person name="Yang H."/>
            <person name="Wang J."/>
            <person name="Spillane C."/>
            <person name="Cook D.R."/>
            <person name="May G.D."/>
            <person name="Xu X."/>
            <person name="Jackson S.A."/>
        </authorList>
    </citation>
    <scope>NUCLEOTIDE SEQUENCE [LARGE SCALE GENOMIC DNA]</scope>
</reference>
<name>A0A151RYC9_CAJCA</name>
<dbReference type="AlphaFoldDB" id="A0A151RYC9"/>
<dbReference type="Gramene" id="C.cajan_33579.t">
    <property type="protein sequence ID" value="C.cajan_33579.t"/>
    <property type="gene ID" value="C.cajan_33579"/>
</dbReference>
<keyword evidence="7" id="KW-1185">Reference proteome</keyword>
<evidence type="ECO:0000256" key="2">
    <source>
        <dbReference type="ARBA" id="ARBA00023163"/>
    </source>
</evidence>
<dbReference type="PANTHER" id="PTHR46391:SF13">
    <property type="entry name" value="ACTIVATOR OF SPOMIN LUC3"/>
    <property type="match status" value="1"/>
</dbReference>
<protein>
    <recommendedName>
        <fullName evidence="5">BZIP domain-containing protein</fullName>
    </recommendedName>
</protein>
<keyword evidence="2" id="KW-0804">Transcription</keyword>
<gene>
    <name evidence="6" type="ORF">KK1_030818</name>
</gene>
<accession>A0A151RYC9</accession>
<evidence type="ECO:0000313" key="7">
    <source>
        <dbReference type="Proteomes" id="UP000075243"/>
    </source>
</evidence>
<dbReference type="CDD" id="cd14686">
    <property type="entry name" value="bZIP"/>
    <property type="match status" value="1"/>
</dbReference>